<reference evidence="1 2" key="1">
    <citation type="journal article" date="2023" name="Plants (Basel)">
        <title>Bridging the Gap: Combining Genomics and Transcriptomics Approaches to Understand Stylosanthes scabra, an Orphan Legume from the Brazilian Caatinga.</title>
        <authorList>
            <person name="Ferreira-Neto J.R.C."/>
            <person name="da Silva M.D."/>
            <person name="Binneck E."/>
            <person name="de Melo N.F."/>
            <person name="da Silva R.H."/>
            <person name="de Melo A.L.T.M."/>
            <person name="Pandolfi V."/>
            <person name="Bustamante F.O."/>
            <person name="Brasileiro-Vidal A.C."/>
            <person name="Benko-Iseppon A.M."/>
        </authorList>
    </citation>
    <scope>NUCLEOTIDE SEQUENCE [LARGE SCALE GENOMIC DNA]</scope>
    <source>
        <tissue evidence="1">Leaves</tissue>
    </source>
</reference>
<proteinExistence type="predicted"/>
<dbReference type="EMBL" id="JASCZI010151398">
    <property type="protein sequence ID" value="MED6172583.1"/>
    <property type="molecule type" value="Genomic_DNA"/>
</dbReference>
<dbReference type="Proteomes" id="UP001341840">
    <property type="component" value="Unassembled WGS sequence"/>
</dbReference>
<protein>
    <submittedName>
        <fullName evidence="1">Uncharacterized protein</fullName>
    </submittedName>
</protein>
<sequence>MLSMFRGDKKNVFHETHDQGWFAIIRKGMAPAKASTSTAAGSTAGNPSQPLNNTYFDTKCQNNTGKLAAKSLICE</sequence>
<evidence type="ECO:0000313" key="2">
    <source>
        <dbReference type="Proteomes" id="UP001341840"/>
    </source>
</evidence>
<evidence type="ECO:0000313" key="1">
    <source>
        <dbReference type="EMBL" id="MED6172583.1"/>
    </source>
</evidence>
<keyword evidence="2" id="KW-1185">Reference proteome</keyword>
<gene>
    <name evidence="1" type="ORF">PIB30_051404</name>
</gene>
<comment type="caution">
    <text evidence="1">The sequence shown here is derived from an EMBL/GenBank/DDBJ whole genome shotgun (WGS) entry which is preliminary data.</text>
</comment>
<name>A0ABU6VK71_9FABA</name>
<organism evidence="1 2">
    <name type="scientific">Stylosanthes scabra</name>
    <dbReference type="NCBI Taxonomy" id="79078"/>
    <lineage>
        <taxon>Eukaryota</taxon>
        <taxon>Viridiplantae</taxon>
        <taxon>Streptophyta</taxon>
        <taxon>Embryophyta</taxon>
        <taxon>Tracheophyta</taxon>
        <taxon>Spermatophyta</taxon>
        <taxon>Magnoliopsida</taxon>
        <taxon>eudicotyledons</taxon>
        <taxon>Gunneridae</taxon>
        <taxon>Pentapetalae</taxon>
        <taxon>rosids</taxon>
        <taxon>fabids</taxon>
        <taxon>Fabales</taxon>
        <taxon>Fabaceae</taxon>
        <taxon>Papilionoideae</taxon>
        <taxon>50 kb inversion clade</taxon>
        <taxon>dalbergioids sensu lato</taxon>
        <taxon>Dalbergieae</taxon>
        <taxon>Pterocarpus clade</taxon>
        <taxon>Stylosanthes</taxon>
    </lineage>
</organism>
<accession>A0ABU6VK71</accession>